<dbReference type="Proteomes" id="UP000708208">
    <property type="component" value="Unassembled WGS sequence"/>
</dbReference>
<evidence type="ECO:0000313" key="11">
    <source>
        <dbReference type="Proteomes" id="UP000708208"/>
    </source>
</evidence>
<dbReference type="PANTHER" id="PTHR12733">
    <property type="entry name" value="MITOCHONDRIAL ATP SYNTHASE B CHAIN"/>
    <property type="match status" value="1"/>
</dbReference>
<evidence type="ECO:0000256" key="9">
    <source>
        <dbReference type="RuleBase" id="RU368017"/>
    </source>
</evidence>
<evidence type="ECO:0000256" key="8">
    <source>
        <dbReference type="ARBA" id="ARBA00023136"/>
    </source>
</evidence>
<keyword evidence="7 9" id="KW-0496">Mitochondrion</keyword>
<name>A0A8J2NRK1_9HEXA</name>
<dbReference type="InterPro" id="IPR013837">
    <property type="entry name" value="ATP_synth_F0_suB"/>
</dbReference>
<keyword evidence="3 9" id="KW-0138">CF(0)</keyword>
<dbReference type="PANTHER" id="PTHR12733:SF3">
    <property type="entry name" value="ATP SYNTHASE F(0) COMPLEX SUBUNIT B1, MITOCHONDRIAL"/>
    <property type="match status" value="1"/>
</dbReference>
<comment type="function">
    <text evidence="9">Subunit b, of the mitochondrial membrane ATP synthase complex (F(1)F(0) ATP synthase or Complex V) that produces ATP from ADP in the presence of a proton gradient across the membrane which is generated by electron transport complexes of the respiratory chain. ATP synthase complex consist of a soluble F(1) head domain - the catalytic core - and a membrane F(1) domain - the membrane proton channel. These two domains are linked by a central stalk rotating inside the F(1) region and a stationary peripheral stalk. During catalysis, ATP synthesis in the catalytic domain of F(1) is coupled via a rotary mechanism of the central stalk subunits to proton translocation. In vivo, can only synthesize ATP although its ATP hydrolase activity can be activated artificially in vitro. Part of the complex F(0) domain. Part of the complex F(0) domain and the peripheric stalk, which acts as a stator to hold the catalytic alpha(3)beta(3) subcomplex and subunit a/ATP6 static relative to the rotary elements.</text>
</comment>
<comment type="subcellular location">
    <subcellularLocation>
        <location evidence="9">Mitochondrion</location>
    </subcellularLocation>
    <subcellularLocation>
        <location evidence="9">Mitochondrion inner membrane</location>
    </subcellularLocation>
</comment>
<reference evidence="10" key="1">
    <citation type="submission" date="2021-06" db="EMBL/GenBank/DDBJ databases">
        <authorList>
            <person name="Hodson N. C."/>
            <person name="Mongue J. A."/>
            <person name="Jaron S. K."/>
        </authorList>
    </citation>
    <scope>NUCLEOTIDE SEQUENCE</scope>
</reference>
<evidence type="ECO:0000256" key="5">
    <source>
        <dbReference type="ARBA" id="ARBA00022792"/>
    </source>
</evidence>
<evidence type="ECO:0000256" key="7">
    <source>
        <dbReference type="ARBA" id="ARBA00023128"/>
    </source>
</evidence>
<accession>A0A8J2NRK1</accession>
<gene>
    <name evidence="10" type="ORF">AFUS01_LOCUS12268</name>
</gene>
<dbReference type="Pfam" id="PF05405">
    <property type="entry name" value="Mt_ATP-synt_B"/>
    <property type="match status" value="1"/>
</dbReference>
<dbReference type="OrthoDB" id="67388at2759"/>
<evidence type="ECO:0000256" key="3">
    <source>
        <dbReference type="ARBA" id="ARBA00022547"/>
    </source>
</evidence>
<dbReference type="GO" id="GO:0045259">
    <property type="term" value="C:proton-transporting ATP synthase complex"/>
    <property type="evidence" value="ECO:0007669"/>
    <property type="project" value="UniProtKB-KW"/>
</dbReference>
<keyword evidence="11" id="KW-1185">Reference proteome</keyword>
<evidence type="ECO:0000256" key="2">
    <source>
        <dbReference type="ARBA" id="ARBA00022448"/>
    </source>
</evidence>
<comment type="similarity">
    <text evidence="1 9">Belongs to the eukaryotic ATPase B chain family.</text>
</comment>
<organism evidence="10 11">
    <name type="scientific">Allacma fusca</name>
    <dbReference type="NCBI Taxonomy" id="39272"/>
    <lineage>
        <taxon>Eukaryota</taxon>
        <taxon>Metazoa</taxon>
        <taxon>Ecdysozoa</taxon>
        <taxon>Arthropoda</taxon>
        <taxon>Hexapoda</taxon>
        <taxon>Collembola</taxon>
        <taxon>Symphypleona</taxon>
        <taxon>Sminthuridae</taxon>
        <taxon>Allacma</taxon>
    </lineage>
</organism>
<keyword evidence="6 9" id="KW-0406">Ion transport</keyword>
<dbReference type="InterPro" id="IPR008688">
    <property type="entry name" value="ATP_synth_Bsub_B/MI25"/>
</dbReference>
<comment type="subunit">
    <text evidence="9">F-type ATPases have 2 components, CF(1) - the catalytic core - and CF(0) - the membrane proton channel. CF(1) and CF(0) have multiple subunits.</text>
</comment>
<keyword evidence="5 9" id="KW-0999">Mitochondrion inner membrane</keyword>
<dbReference type="GO" id="GO:0005743">
    <property type="term" value="C:mitochondrial inner membrane"/>
    <property type="evidence" value="ECO:0007669"/>
    <property type="project" value="UniProtKB-SubCell"/>
</dbReference>
<evidence type="ECO:0000256" key="1">
    <source>
        <dbReference type="ARBA" id="ARBA00007479"/>
    </source>
</evidence>
<evidence type="ECO:0000256" key="4">
    <source>
        <dbReference type="ARBA" id="ARBA00022781"/>
    </source>
</evidence>
<dbReference type="EMBL" id="CAJVCH010096123">
    <property type="protein sequence ID" value="CAG7723167.1"/>
    <property type="molecule type" value="Genomic_DNA"/>
</dbReference>
<dbReference type="GO" id="GO:0046933">
    <property type="term" value="F:proton-transporting ATP synthase activity, rotational mechanism"/>
    <property type="evidence" value="ECO:0007669"/>
    <property type="project" value="TreeGrafter"/>
</dbReference>
<comment type="caution">
    <text evidence="10">The sequence shown here is derived from an EMBL/GenBank/DDBJ whole genome shotgun (WGS) entry which is preliminary data.</text>
</comment>
<dbReference type="AlphaFoldDB" id="A0A8J2NRK1"/>
<evidence type="ECO:0000256" key="6">
    <source>
        <dbReference type="ARBA" id="ARBA00023065"/>
    </source>
</evidence>
<sequence>MVCSIPKVLLLGNLGQLNSFQPSQSVVVRMVASPFSTTQQVSKYEEGPERDLVNFPRPKRLVDPPAVSLGFIPQSVNKFFYPKLGVTGSWTFGGGLVTYLLSKEIWVMEHEFYGGICLLIVLGAVVKKFGKQIGADTRASVQEFADDLNSGKVNEIKSSEIGIEEEKKAQWRAEGEVMLFNAKRENVAFQLEAAYRQRLADVYAEVKKRLDYQVEKQNVERSVQQKHMVNWIVSRVTKSITAEQEAENIKKCIADLKGLAARA</sequence>
<keyword evidence="4 9" id="KW-0375">Hydrogen ion transport</keyword>
<keyword evidence="8 9" id="KW-0472">Membrane</keyword>
<evidence type="ECO:0000313" key="10">
    <source>
        <dbReference type="EMBL" id="CAG7723167.1"/>
    </source>
</evidence>
<protein>
    <recommendedName>
        <fullName evidence="9">ATP synthase subunit b</fullName>
    </recommendedName>
</protein>
<keyword evidence="2 9" id="KW-0813">Transport</keyword>
<proteinExistence type="inferred from homology"/>